<evidence type="ECO:0000313" key="2">
    <source>
        <dbReference type="Proteomes" id="UP000256409"/>
    </source>
</evidence>
<dbReference type="PROSITE" id="PS51257">
    <property type="entry name" value="PROKAR_LIPOPROTEIN"/>
    <property type="match status" value="1"/>
</dbReference>
<organism evidence="1 2">
    <name type="scientific">Staphylococcus pseudintermedius</name>
    <dbReference type="NCBI Taxonomy" id="283734"/>
    <lineage>
        <taxon>Bacteria</taxon>
        <taxon>Bacillati</taxon>
        <taxon>Bacillota</taxon>
        <taxon>Bacilli</taxon>
        <taxon>Bacillales</taxon>
        <taxon>Staphylococcaceae</taxon>
        <taxon>Staphylococcus</taxon>
        <taxon>Staphylococcus intermedius group</taxon>
    </lineage>
</organism>
<dbReference type="AlphaFoldDB" id="A0A3D8YK07"/>
<dbReference type="RefSeq" id="WP_014613108.1">
    <property type="nucleotide sequence ID" value="NZ_BAAFHX010000005.1"/>
</dbReference>
<sequence length="50" mass="5208">MKNLSSKQLKEISGGGRIAESIGYGIGIGLACIGDSKCAARKLNKLSNKK</sequence>
<accession>A0A3D8YK07</accession>
<dbReference type="Proteomes" id="UP000256409">
    <property type="component" value="Unassembled WGS sequence"/>
</dbReference>
<comment type="caution">
    <text evidence="1">The sequence shown here is derived from an EMBL/GenBank/DDBJ whole genome shotgun (WGS) entry which is preliminary data.</text>
</comment>
<proteinExistence type="predicted"/>
<dbReference type="EMBL" id="QQPC01000107">
    <property type="protein sequence ID" value="REA80263.1"/>
    <property type="molecule type" value="Genomic_DNA"/>
</dbReference>
<evidence type="ECO:0000313" key="1">
    <source>
        <dbReference type="EMBL" id="REA80263.1"/>
    </source>
</evidence>
<protein>
    <submittedName>
        <fullName evidence="1">Bacteriocin</fullName>
    </submittedName>
</protein>
<name>A0A3D8YK07_STAPS</name>
<gene>
    <name evidence="1" type="ORF">DV961_12155</name>
</gene>
<reference evidence="2" key="1">
    <citation type="journal article" date="2018" name="Vet. Microbiol.">
        <title>Molecular epidemiology of methicillin-resistant staphylococci amongst veterinary personnel, personnel-owned pets, patients and the hospital environment of two companion animal veterinary hospitals.</title>
        <authorList>
            <person name="Worthing K.A."/>
            <person name="Brown J."/>
            <person name="Gerber L."/>
            <person name="Abraham S."/>
            <person name="Trott D."/>
            <person name="Norris J.M."/>
        </authorList>
    </citation>
    <scope>NUCLEOTIDE SEQUENCE [LARGE SCALE GENOMIC DNA]</scope>
    <source>
        <strain evidence="2">ST496-2</strain>
    </source>
</reference>